<dbReference type="Proteomes" id="UP000694569">
    <property type="component" value="Unplaced"/>
</dbReference>
<evidence type="ECO:0008006" key="4">
    <source>
        <dbReference type="Google" id="ProtNLM"/>
    </source>
</evidence>
<protein>
    <recommendedName>
        <fullName evidence="4">PrgI family protein</fullName>
    </recommendedName>
</protein>
<organism evidence="2 3">
    <name type="scientific">Leptobrachium leishanense</name>
    <name type="common">Leishan spiny toad</name>
    <dbReference type="NCBI Taxonomy" id="445787"/>
    <lineage>
        <taxon>Eukaryota</taxon>
        <taxon>Metazoa</taxon>
        <taxon>Chordata</taxon>
        <taxon>Craniata</taxon>
        <taxon>Vertebrata</taxon>
        <taxon>Euteleostomi</taxon>
        <taxon>Amphibia</taxon>
        <taxon>Batrachia</taxon>
        <taxon>Anura</taxon>
        <taxon>Pelobatoidea</taxon>
        <taxon>Megophryidae</taxon>
        <taxon>Leptobrachium</taxon>
    </lineage>
</organism>
<sequence>MDLNVPKRWQRKNGWQRPLTPRQIILLVTFVFGAVAGFGIFLPFIPRLLQTVGYVCLTVLYVWVLICNRYVFPFWGFINVYRHCRLSTSRSRPRIEFAVIPSYKLEKEVSH</sequence>
<reference evidence="2" key="2">
    <citation type="submission" date="2025-09" db="UniProtKB">
        <authorList>
            <consortium name="Ensembl"/>
        </authorList>
    </citation>
    <scope>IDENTIFICATION</scope>
</reference>
<reference evidence="2" key="1">
    <citation type="submission" date="2025-08" db="UniProtKB">
        <authorList>
            <consortium name="Ensembl"/>
        </authorList>
    </citation>
    <scope>IDENTIFICATION</scope>
</reference>
<evidence type="ECO:0000313" key="2">
    <source>
        <dbReference type="Ensembl" id="ENSLLEP00000042030.1"/>
    </source>
</evidence>
<keyword evidence="1" id="KW-1133">Transmembrane helix</keyword>
<keyword evidence="1" id="KW-0472">Membrane</keyword>
<name>A0A8C5QSI7_9ANUR</name>
<keyword evidence="3" id="KW-1185">Reference proteome</keyword>
<accession>A0A8C5QSI7</accession>
<proteinExistence type="predicted"/>
<keyword evidence="1" id="KW-0812">Transmembrane</keyword>
<evidence type="ECO:0000313" key="3">
    <source>
        <dbReference type="Proteomes" id="UP000694569"/>
    </source>
</evidence>
<feature type="transmembrane region" description="Helical" evidence="1">
    <location>
        <begin position="51"/>
        <end position="72"/>
    </location>
</feature>
<feature type="transmembrane region" description="Helical" evidence="1">
    <location>
        <begin position="24"/>
        <end position="45"/>
    </location>
</feature>
<dbReference type="Ensembl" id="ENSLLET00000043712.1">
    <property type="protein sequence ID" value="ENSLLEP00000042030.1"/>
    <property type="gene ID" value="ENSLLEG00000026734.1"/>
</dbReference>
<dbReference type="AlphaFoldDB" id="A0A8C5QSI7"/>
<evidence type="ECO:0000256" key="1">
    <source>
        <dbReference type="SAM" id="Phobius"/>
    </source>
</evidence>